<dbReference type="SUPFAM" id="SSF52096">
    <property type="entry name" value="ClpP/crotonase"/>
    <property type="match status" value="1"/>
</dbReference>
<organism evidence="1 2">
    <name type="scientific">Hibiscus sabdariffa</name>
    <name type="common">roselle</name>
    <dbReference type="NCBI Taxonomy" id="183260"/>
    <lineage>
        <taxon>Eukaryota</taxon>
        <taxon>Viridiplantae</taxon>
        <taxon>Streptophyta</taxon>
        <taxon>Embryophyta</taxon>
        <taxon>Tracheophyta</taxon>
        <taxon>Spermatophyta</taxon>
        <taxon>Magnoliopsida</taxon>
        <taxon>eudicotyledons</taxon>
        <taxon>Gunneridae</taxon>
        <taxon>Pentapetalae</taxon>
        <taxon>rosids</taxon>
        <taxon>malvids</taxon>
        <taxon>Malvales</taxon>
        <taxon>Malvaceae</taxon>
        <taxon>Malvoideae</taxon>
        <taxon>Hibiscus</taxon>
    </lineage>
</organism>
<protein>
    <recommendedName>
        <fullName evidence="3">Enoyl-CoA delta isomerase 2, peroxisomal-like</fullName>
    </recommendedName>
</protein>
<evidence type="ECO:0000313" key="2">
    <source>
        <dbReference type="Proteomes" id="UP001396334"/>
    </source>
</evidence>
<sequence length="240" mass="26214">MCSLEKRGNLFILTLTGQSVEHRLNPHLITSIIAALSQAKAQSSRGSALVTVSHGKFFCNGIDLDWVNAVARSNQEAQQHFDHLYHSLKRLVLAFISLPMPTVAAVNGHVAAAGVVLALCHDYVIMRRDRGVLYMSELDKGIGIPEVFMALFRAKISGSTRRDILLRGLKIKGEEALKMGIAEAVHDGEEGVTDAGTEMGDELAKRKWDGEVYVEIRKGLYPELCGMLGMTSNVTATPKL</sequence>
<dbReference type="PANTHER" id="PTHR11941:SF146">
    <property type="entry name" value="ENOYL-COA DELTA ISOMERASE 2, PEROXISOMAL-LIKE"/>
    <property type="match status" value="1"/>
</dbReference>
<dbReference type="InterPro" id="IPR029045">
    <property type="entry name" value="ClpP/crotonase-like_dom_sf"/>
</dbReference>
<dbReference type="InterPro" id="IPR001753">
    <property type="entry name" value="Enoyl-CoA_hydra/iso"/>
</dbReference>
<dbReference type="Pfam" id="PF00378">
    <property type="entry name" value="ECH_1"/>
    <property type="match status" value="1"/>
</dbReference>
<keyword evidence="2" id="KW-1185">Reference proteome</keyword>
<evidence type="ECO:0000313" key="1">
    <source>
        <dbReference type="EMBL" id="KAK8988097.1"/>
    </source>
</evidence>
<dbReference type="Proteomes" id="UP001396334">
    <property type="component" value="Unassembled WGS sequence"/>
</dbReference>
<name>A0ABR2PIG6_9ROSI</name>
<gene>
    <name evidence="1" type="ORF">V6N11_065696</name>
</gene>
<evidence type="ECO:0008006" key="3">
    <source>
        <dbReference type="Google" id="ProtNLM"/>
    </source>
</evidence>
<accession>A0ABR2PIG6</accession>
<dbReference type="PANTHER" id="PTHR11941">
    <property type="entry name" value="ENOYL-COA HYDRATASE-RELATED"/>
    <property type="match status" value="1"/>
</dbReference>
<proteinExistence type="predicted"/>
<dbReference type="EMBL" id="JBBPBN010000059">
    <property type="protein sequence ID" value="KAK8988097.1"/>
    <property type="molecule type" value="Genomic_DNA"/>
</dbReference>
<dbReference type="CDD" id="cd06558">
    <property type="entry name" value="crotonase-like"/>
    <property type="match status" value="1"/>
</dbReference>
<dbReference type="Gene3D" id="3.90.226.10">
    <property type="entry name" value="2-enoyl-CoA Hydratase, Chain A, domain 1"/>
    <property type="match status" value="1"/>
</dbReference>
<reference evidence="1 2" key="1">
    <citation type="journal article" date="2024" name="G3 (Bethesda)">
        <title>Genome assembly of Hibiscus sabdariffa L. provides insights into metabolisms of medicinal natural products.</title>
        <authorList>
            <person name="Kim T."/>
        </authorList>
    </citation>
    <scope>NUCLEOTIDE SEQUENCE [LARGE SCALE GENOMIC DNA]</scope>
    <source>
        <strain evidence="1">TK-2024</strain>
        <tissue evidence="1">Old leaves</tissue>
    </source>
</reference>
<comment type="caution">
    <text evidence="1">The sequence shown here is derived from an EMBL/GenBank/DDBJ whole genome shotgun (WGS) entry which is preliminary data.</text>
</comment>